<keyword evidence="1" id="KW-0812">Transmembrane</keyword>
<evidence type="ECO:0000313" key="2">
    <source>
        <dbReference type="EMBL" id="ETX28611.1"/>
    </source>
</evidence>
<dbReference type="Pfam" id="PF10095">
    <property type="entry name" value="DUF2333"/>
    <property type="match status" value="1"/>
</dbReference>
<proteinExistence type="predicted"/>
<dbReference type="PATRIC" id="fig|1449351.3.peg.2475"/>
<reference evidence="2 3" key="1">
    <citation type="submission" date="2014-01" db="EMBL/GenBank/DDBJ databases">
        <title>Roseivivax isoporae LMG 25204 Genome Sequencing.</title>
        <authorList>
            <person name="Lai Q."/>
            <person name="Li G."/>
            <person name="Shao Z."/>
        </authorList>
    </citation>
    <scope>NUCLEOTIDE SEQUENCE [LARGE SCALE GENOMIC DNA]</scope>
    <source>
        <strain evidence="2 3">LMG 25204</strain>
    </source>
</reference>
<organism evidence="2 3">
    <name type="scientific">Roseivivax isoporae LMG 25204</name>
    <dbReference type="NCBI Taxonomy" id="1449351"/>
    <lineage>
        <taxon>Bacteria</taxon>
        <taxon>Pseudomonadati</taxon>
        <taxon>Pseudomonadota</taxon>
        <taxon>Alphaproteobacteria</taxon>
        <taxon>Rhodobacterales</taxon>
        <taxon>Roseobacteraceae</taxon>
        <taxon>Roseivivax</taxon>
    </lineage>
</organism>
<evidence type="ECO:0008006" key="4">
    <source>
        <dbReference type="Google" id="ProtNLM"/>
    </source>
</evidence>
<protein>
    <recommendedName>
        <fullName evidence="4">DUF2333 domain-containing protein</fullName>
    </recommendedName>
</protein>
<dbReference type="OrthoDB" id="7594726at2"/>
<evidence type="ECO:0000256" key="1">
    <source>
        <dbReference type="SAM" id="Phobius"/>
    </source>
</evidence>
<keyword evidence="3" id="KW-1185">Reference proteome</keyword>
<sequence>MPTVTTATATATGDRPADGALVPFQPRARGWRGLPRPRLGRRALKVTALVLVLAVTVNYAVLGPLTHRIDSDPGFRAAAVPQNGSAAVATAAALIDREVNLHGWTPNDPLLAPAAVLDNMPNFQAGVMKAVGRFSFELLDQIARTRGSSSADPDLERASGFLQFPPDIWMWDPSRSLWPTVPSEGQYRQGLAALERYNARLSMGQAVFERRADTLAGTISRISADLGSQTAQLERAQRTGWWIFSRTADDVFYQNKGMLYGYYVMLAALGEDFAPVIRERNLSLVWGQALESLRQGSQLSPMIVLNGDRDRSIFANHLALQGFYMKRAILQLEEAVSVMAV</sequence>
<keyword evidence="1" id="KW-0472">Membrane</keyword>
<comment type="caution">
    <text evidence="2">The sequence shown here is derived from an EMBL/GenBank/DDBJ whole genome shotgun (WGS) entry which is preliminary data.</text>
</comment>
<dbReference type="InterPro" id="IPR016936">
    <property type="entry name" value="UCP029693"/>
</dbReference>
<dbReference type="EMBL" id="JAME01000017">
    <property type="protein sequence ID" value="ETX28611.1"/>
    <property type="molecule type" value="Genomic_DNA"/>
</dbReference>
<keyword evidence="1" id="KW-1133">Transmembrane helix</keyword>
<gene>
    <name evidence="2" type="ORF">RISW2_05825</name>
</gene>
<dbReference type="Proteomes" id="UP000023430">
    <property type="component" value="Unassembled WGS sequence"/>
</dbReference>
<dbReference type="STRING" id="1449351.RISW2_05825"/>
<feature type="transmembrane region" description="Helical" evidence="1">
    <location>
        <begin position="43"/>
        <end position="62"/>
    </location>
</feature>
<accession>X7F945</accession>
<evidence type="ECO:0000313" key="3">
    <source>
        <dbReference type="Proteomes" id="UP000023430"/>
    </source>
</evidence>
<dbReference type="AlphaFoldDB" id="X7F945"/>
<name>X7F945_9RHOB</name>
<dbReference type="eggNOG" id="COG5345">
    <property type="taxonomic scope" value="Bacteria"/>
</dbReference>